<sequence>MKAVIPVAGIGSRLRPHTHTQPKALVPVAGKPILSHIVDPLIEVGIKDFLFIVGYMGNKVEEFISSYYAESNVKVDFILQEPREGTAHALWLAKEKFRNEKEVLIALGDTIIDIDLEKLLSSEFSVLGVKKVDIPGNFGIAEINKEGFIERLVEKPKIPKSNMALIGIYKISNPEELAQAVEHIVEAQIKTLGEYQLTDALMHMINNGEKMTTLSVDNWFDCGRKESLLEANAILMSRPEFKSSELDLHKTILVPPVSIGKNCKISNSIIGPNVAIGDNTKISYSIIKNTIVGSFSELQSAVLHNSIIGSDTTMKGLSHSLNIGDNTEINFTS</sequence>
<dbReference type="RefSeq" id="WP_346751607.1">
    <property type="nucleotide sequence ID" value="NZ_JAUJEA010000003.1"/>
</dbReference>
<name>A0ABT8KLJ0_9BACT</name>
<gene>
    <name evidence="2" type="ORF">QQ008_09410</name>
</gene>
<accession>A0ABT8KLJ0</accession>
<dbReference type="PANTHER" id="PTHR22572">
    <property type="entry name" value="SUGAR-1-PHOSPHATE GUANYL TRANSFERASE"/>
    <property type="match status" value="1"/>
</dbReference>
<feature type="domain" description="Nucleotidyl transferase" evidence="1">
    <location>
        <begin position="2"/>
        <end position="235"/>
    </location>
</feature>
<dbReference type="CDD" id="cd04181">
    <property type="entry name" value="NTP_transferase"/>
    <property type="match status" value="1"/>
</dbReference>
<organism evidence="2 3">
    <name type="scientific">Splendidivirga corallicola</name>
    <dbReference type="NCBI Taxonomy" id="3051826"/>
    <lineage>
        <taxon>Bacteria</taxon>
        <taxon>Pseudomonadati</taxon>
        <taxon>Bacteroidota</taxon>
        <taxon>Cytophagia</taxon>
        <taxon>Cytophagales</taxon>
        <taxon>Splendidivirgaceae</taxon>
        <taxon>Splendidivirga</taxon>
    </lineage>
</organism>
<dbReference type="Gene3D" id="3.90.550.10">
    <property type="entry name" value="Spore Coat Polysaccharide Biosynthesis Protein SpsA, Chain A"/>
    <property type="match status" value="1"/>
</dbReference>
<dbReference type="EMBL" id="JAUJEA010000003">
    <property type="protein sequence ID" value="MDN5201579.1"/>
    <property type="molecule type" value="Genomic_DNA"/>
</dbReference>
<keyword evidence="3" id="KW-1185">Reference proteome</keyword>
<protein>
    <submittedName>
        <fullName evidence="2">Sugar phosphate nucleotidyltransferase</fullName>
    </submittedName>
</protein>
<evidence type="ECO:0000313" key="2">
    <source>
        <dbReference type="EMBL" id="MDN5201579.1"/>
    </source>
</evidence>
<dbReference type="InterPro" id="IPR005835">
    <property type="entry name" value="NTP_transferase_dom"/>
</dbReference>
<dbReference type="InterPro" id="IPR029044">
    <property type="entry name" value="Nucleotide-diphossugar_trans"/>
</dbReference>
<dbReference type="InterPro" id="IPR050486">
    <property type="entry name" value="Mannose-1P_guanyltransferase"/>
</dbReference>
<reference evidence="2" key="1">
    <citation type="submission" date="2023-06" db="EMBL/GenBank/DDBJ databases">
        <title>Genomic of Parafulvivirga corallium.</title>
        <authorList>
            <person name="Wang G."/>
        </authorList>
    </citation>
    <scope>NUCLEOTIDE SEQUENCE</scope>
    <source>
        <strain evidence="2">BMA10</strain>
    </source>
</reference>
<evidence type="ECO:0000259" key="1">
    <source>
        <dbReference type="Pfam" id="PF00483"/>
    </source>
</evidence>
<evidence type="ECO:0000313" key="3">
    <source>
        <dbReference type="Proteomes" id="UP001172082"/>
    </source>
</evidence>
<dbReference type="SUPFAM" id="SSF53448">
    <property type="entry name" value="Nucleotide-diphospho-sugar transferases"/>
    <property type="match status" value="1"/>
</dbReference>
<dbReference type="Gene3D" id="2.160.10.10">
    <property type="entry name" value="Hexapeptide repeat proteins"/>
    <property type="match status" value="1"/>
</dbReference>
<dbReference type="Pfam" id="PF00483">
    <property type="entry name" value="NTP_transferase"/>
    <property type="match status" value="1"/>
</dbReference>
<comment type="caution">
    <text evidence="2">The sequence shown here is derived from an EMBL/GenBank/DDBJ whole genome shotgun (WGS) entry which is preliminary data.</text>
</comment>
<proteinExistence type="predicted"/>
<dbReference type="Proteomes" id="UP001172082">
    <property type="component" value="Unassembled WGS sequence"/>
</dbReference>